<dbReference type="InterPro" id="IPR025675">
    <property type="entry name" value="Imm5"/>
</dbReference>
<name>A0ABT4I6C3_9ACTO</name>
<evidence type="ECO:0000313" key="2">
    <source>
        <dbReference type="EMBL" id="MCZ0856924.1"/>
    </source>
</evidence>
<evidence type="ECO:0000259" key="1">
    <source>
        <dbReference type="Pfam" id="PF14423"/>
    </source>
</evidence>
<feature type="domain" description="Immunity protein Imm5" evidence="1">
    <location>
        <begin position="11"/>
        <end position="200"/>
    </location>
</feature>
<dbReference type="RefSeq" id="WP_268916607.1">
    <property type="nucleotide sequence ID" value="NZ_JAPTMY010000003.1"/>
</dbReference>
<protein>
    <submittedName>
        <fullName evidence="2">Imm5 family immunity protein</fullName>
    </submittedName>
</protein>
<accession>A0ABT4I6C3</accession>
<evidence type="ECO:0000313" key="3">
    <source>
        <dbReference type="Proteomes" id="UP001072034"/>
    </source>
</evidence>
<keyword evidence="3" id="KW-1185">Reference proteome</keyword>
<dbReference type="Pfam" id="PF14423">
    <property type="entry name" value="Imm5"/>
    <property type="match status" value="1"/>
</dbReference>
<dbReference type="EMBL" id="JAPTMY010000003">
    <property type="protein sequence ID" value="MCZ0856924.1"/>
    <property type="molecule type" value="Genomic_DNA"/>
</dbReference>
<proteinExistence type="predicted"/>
<gene>
    <name evidence="2" type="ORF">OHJ16_02500</name>
</gene>
<reference evidence="2" key="1">
    <citation type="submission" date="2022-10" db="EMBL/GenBank/DDBJ databases">
        <title>Genome sequence of Actinomyces israelii ATCC 10048.</title>
        <authorList>
            <person name="Watt R.M."/>
            <person name="Tong W.M."/>
        </authorList>
    </citation>
    <scope>NUCLEOTIDE SEQUENCE</scope>
    <source>
        <strain evidence="2">ATCC 10048</strain>
    </source>
</reference>
<dbReference type="Proteomes" id="UP001072034">
    <property type="component" value="Unassembled WGS sequence"/>
</dbReference>
<comment type="caution">
    <text evidence="2">The sequence shown here is derived from an EMBL/GenBank/DDBJ whole genome shotgun (WGS) entry which is preliminary data.</text>
</comment>
<sequence>MIDMDVVNREIEAGRAELAASSKAILSLATRTRIWRAMLDPQDHEASYRHRIELQVACVRHVQHFWDSAFPGDNRVEEMLTLAQELIDQQTDPKQASRRAGSFIVHVRDELADVHDLVIRSAVLVEDAASSTTISACFRDPIRAISDDAKSDDELLPDTLEPSYCCAGAAAHALNWMPIEKTDVPARRAFWRWYLDEAIPQVLAS</sequence>
<organism evidence="2 3">
    <name type="scientific">Actinomyces israelii</name>
    <dbReference type="NCBI Taxonomy" id="1659"/>
    <lineage>
        <taxon>Bacteria</taxon>
        <taxon>Bacillati</taxon>
        <taxon>Actinomycetota</taxon>
        <taxon>Actinomycetes</taxon>
        <taxon>Actinomycetales</taxon>
        <taxon>Actinomycetaceae</taxon>
        <taxon>Actinomyces</taxon>
    </lineage>
</organism>